<sequence length="65" mass="6721">MDETRIVTLVRTVVMAGKASHSRAAKPGSGEIARDLPGTQGDGDRRGERLSDKVTATAPGEGTEG</sequence>
<proteinExistence type="predicted"/>
<evidence type="ECO:0000313" key="2">
    <source>
        <dbReference type="EMBL" id="GAA1675077.1"/>
    </source>
</evidence>
<evidence type="ECO:0008006" key="4">
    <source>
        <dbReference type="Google" id="ProtNLM"/>
    </source>
</evidence>
<protein>
    <recommendedName>
        <fullName evidence="4">CsbD family protein</fullName>
    </recommendedName>
</protein>
<dbReference type="Proteomes" id="UP001500280">
    <property type="component" value="Unassembled WGS sequence"/>
</dbReference>
<comment type="caution">
    <text evidence="2">The sequence shown here is derived from an EMBL/GenBank/DDBJ whole genome shotgun (WGS) entry which is preliminary data.</text>
</comment>
<evidence type="ECO:0000313" key="3">
    <source>
        <dbReference type="Proteomes" id="UP001500280"/>
    </source>
</evidence>
<feature type="region of interest" description="Disordered" evidence="1">
    <location>
        <begin position="18"/>
        <end position="65"/>
    </location>
</feature>
<reference evidence="3" key="1">
    <citation type="journal article" date="2019" name="Int. J. Syst. Evol. Microbiol.">
        <title>The Global Catalogue of Microorganisms (GCM) 10K type strain sequencing project: providing services to taxonomists for standard genome sequencing and annotation.</title>
        <authorList>
            <consortium name="The Broad Institute Genomics Platform"/>
            <consortium name="The Broad Institute Genome Sequencing Center for Infectious Disease"/>
            <person name="Wu L."/>
            <person name="Ma J."/>
        </authorList>
    </citation>
    <scope>NUCLEOTIDE SEQUENCE [LARGE SCALE GENOMIC DNA]</scope>
    <source>
        <strain evidence="3">JCM 14307</strain>
    </source>
</reference>
<dbReference type="EMBL" id="BAAANF010000005">
    <property type="protein sequence ID" value="GAA1675077.1"/>
    <property type="molecule type" value="Genomic_DNA"/>
</dbReference>
<keyword evidence="3" id="KW-1185">Reference proteome</keyword>
<name>A0ABP4SM39_9ACTN</name>
<feature type="compositionally biased region" description="Basic and acidic residues" evidence="1">
    <location>
        <begin position="42"/>
        <end position="52"/>
    </location>
</feature>
<accession>A0ABP4SM39</accession>
<organism evidence="2 3">
    <name type="scientific">Kribbella yunnanensis</name>
    <dbReference type="NCBI Taxonomy" id="190194"/>
    <lineage>
        <taxon>Bacteria</taxon>
        <taxon>Bacillati</taxon>
        <taxon>Actinomycetota</taxon>
        <taxon>Actinomycetes</taxon>
        <taxon>Propionibacteriales</taxon>
        <taxon>Kribbellaceae</taxon>
        <taxon>Kribbella</taxon>
    </lineage>
</organism>
<gene>
    <name evidence="2" type="ORF">GCM10009745_17670</name>
</gene>
<evidence type="ECO:0000256" key="1">
    <source>
        <dbReference type="SAM" id="MobiDB-lite"/>
    </source>
</evidence>